<evidence type="ECO:0000313" key="2">
    <source>
        <dbReference type="Proteomes" id="UP000830326"/>
    </source>
</evidence>
<accession>A0ABY4HHC4</accession>
<organism evidence="1 2">
    <name type="scientific">Halobacillus amylolyticus</name>
    <dbReference type="NCBI Taxonomy" id="2932259"/>
    <lineage>
        <taxon>Bacteria</taxon>
        <taxon>Bacillati</taxon>
        <taxon>Bacillota</taxon>
        <taxon>Bacilli</taxon>
        <taxon>Bacillales</taxon>
        <taxon>Bacillaceae</taxon>
        <taxon>Halobacillus</taxon>
    </lineage>
</organism>
<dbReference type="Proteomes" id="UP000830326">
    <property type="component" value="Plasmid unnamed1"/>
</dbReference>
<geneLocation type="plasmid" evidence="1 2">
    <name>unnamed1</name>
</geneLocation>
<keyword evidence="2" id="KW-1185">Reference proteome</keyword>
<evidence type="ECO:0000313" key="1">
    <source>
        <dbReference type="EMBL" id="UOR14087.1"/>
    </source>
</evidence>
<proteinExistence type="predicted"/>
<gene>
    <name evidence="1" type="ORF">MUO15_21260</name>
</gene>
<dbReference type="EMBL" id="CP095076">
    <property type="protein sequence ID" value="UOR14087.1"/>
    <property type="molecule type" value="Genomic_DNA"/>
</dbReference>
<evidence type="ECO:0008006" key="3">
    <source>
        <dbReference type="Google" id="ProtNLM"/>
    </source>
</evidence>
<protein>
    <recommendedName>
        <fullName evidence="3">Ribbon-helix-helix protein CopG domain-containing protein</fullName>
    </recommendedName>
</protein>
<dbReference type="RefSeq" id="WP_245036175.1">
    <property type="nucleotide sequence ID" value="NZ_CP095076.1"/>
</dbReference>
<sequence>MESKVGILLNNEINDIIDQLAKRMGTSKRNVISLALTRILDSDLSKEKIYEIKTSIHDLNHATNITVNQQFKKKLESIDRYGLSIRMFFGYLLCDYFYKHYSSFLGRDKLKEDVSEYETQKENIQIKIDTNVKSKITSYCNDNSIAVSSLFAHYIMNKQININDFRSEETDFMTLTFSKGVKKRFHSNAKEMNVGYLYYINLIAAQICENLRL</sequence>
<name>A0ABY4HHC4_9BACI</name>
<reference evidence="1" key="1">
    <citation type="submission" date="2022-04" db="EMBL/GenBank/DDBJ databases">
        <title>Halobacillus sp. isolated from saltern.</title>
        <authorList>
            <person name="Won M."/>
            <person name="Lee C.-M."/>
            <person name="Woen H.-Y."/>
            <person name="Kwon S.-W."/>
        </authorList>
    </citation>
    <scope>NUCLEOTIDE SEQUENCE</scope>
    <source>
        <strain evidence="1">SSHM10-5</strain>
        <plasmid evidence="1">unnamed1</plasmid>
    </source>
</reference>
<keyword evidence="1" id="KW-0614">Plasmid</keyword>